<dbReference type="Gene3D" id="1.20.1090.10">
    <property type="entry name" value="Dehydroquinate synthase-like - alpha domain"/>
    <property type="match status" value="1"/>
</dbReference>
<evidence type="ECO:0000256" key="3">
    <source>
        <dbReference type="ARBA" id="ARBA00023027"/>
    </source>
</evidence>
<evidence type="ECO:0000259" key="5">
    <source>
        <dbReference type="Pfam" id="PF25137"/>
    </source>
</evidence>
<dbReference type="GO" id="GO:0046872">
    <property type="term" value="F:metal ion binding"/>
    <property type="evidence" value="ECO:0007669"/>
    <property type="project" value="InterPro"/>
</dbReference>
<name>A0A160VA40_9ZZZZ</name>
<dbReference type="PANTHER" id="PTHR11496:SF102">
    <property type="entry name" value="ALCOHOL DEHYDROGENASE 4"/>
    <property type="match status" value="1"/>
</dbReference>
<dbReference type="InterPro" id="IPR039697">
    <property type="entry name" value="Alcohol_dehydrogenase_Fe"/>
</dbReference>
<evidence type="ECO:0000313" key="6">
    <source>
        <dbReference type="EMBL" id="CUV01310.1"/>
    </source>
</evidence>
<evidence type="ECO:0000259" key="4">
    <source>
        <dbReference type="Pfam" id="PF00465"/>
    </source>
</evidence>
<dbReference type="InterPro" id="IPR001670">
    <property type="entry name" value="ADH_Fe/GldA"/>
</dbReference>
<dbReference type="GO" id="GO:0004022">
    <property type="term" value="F:alcohol dehydrogenase (NAD+) activity"/>
    <property type="evidence" value="ECO:0007669"/>
    <property type="project" value="UniProtKB-EC"/>
</dbReference>
<keyword evidence="2 6" id="KW-0560">Oxidoreductase</keyword>
<comment type="similarity">
    <text evidence="1">Belongs to the iron-containing alcohol dehydrogenase family.</text>
</comment>
<dbReference type="Gene3D" id="3.40.50.1970">
    <property type="match status" value="1"/>
</dbReference>
<dbReference type="InterPro" id="IPR056798">
    <property type="entry name" value="ADH_Fe_C"/>
</dbReference>
<dbReference type="PROSITE" id="PS00913">
    <property type="entry name" value="ADH_IRON_1"/>
    <property type="match status" value="1"/>
</dbReference>
<dbReference type="InterPro" id="IPR018211">
    <property type="entry name" value="ADH_Fe_CS"/>
</dbReference>
<dbReference type="FunFam" id="3.40.50.1970:FF:000003">
    <property type="entry name" value="Alcohol dehydrogenase, iron-containing"/>
    <property type="match status" value="1"/>
</dbReference>
<keyword evidence="3" id="KW-0520">NAD</keyword>
<evidence type="ECO:0000256" key="2">
    <source>
        <dbReference type="ARBA" id="ARBA00023002"/>
    </source>
</evidence>
<reference evidence="6" key="1">
    <citation type="submission" date="2015-10" db="EMBL/GenBank/DDBJ databases">
        <authorList>
            <person name="Gilbert D.G."/>
        </authorList>
    </citation>
    <scope>NUCLEOTIDE SEQUENCE</scope>
</reference>
<dbReference type="AlphaFoldDB" id="A0A160VA40"/>
<gene>
    <name evidence="6" type="ORF">MGWOODY_Clf1661</name>
</gene>
<evidence type="ECO:0000256" key="1">
    <source>
        <dbReference type="ARBA" id="ARBA00007358"/>
    </source>
</evidence>
<dbReference type="PANTHER" id="PTHR11496">
    <property type="entry name" value="ALCOHOL DEHYDROGENASE"/>
    <property type="match status" value="1"/>
</dbReference>
<dbReference type="EMBL" id="FAXA01000041">
    <property type="protein sequence ID" value="CUV01310.1"/>
    <property type="molecule type" value="Genomic_DNA"/>
</dbReference>
<protein>
    <submittedName>
        <fullName evidence="6">Alcohol dehydrogenase</fullName>
        <ecNumber evidence="6">1.1.1.1</ecNumber>
    </submittedName>
</protein>
<sequence length="351" mass="37737">MLDQVAGGQSRVFLVTGQSHLRRSGILHQVLEGIGSSRITLFDRVAPFPGPQLVAEAVDACRQSSPQVVVAIGGGSVIDVGKLVSVLAAHEGPPENYLAGERTIIHGGLPFIAVPTTSGSSSEVTSGAAVWDWEARRSINFIHTKLFPDVAIVDPDLAMTMPKELAAITGMDAFTSAFESYWSKESEPVSDALDLQVIRWFGSYLESSCNNADLDSRSWCSLAATMSGVAYSNSHPNVCHAIGSPLTLFWKVDHGQAVGVTLATMLRWTAPAIANKLSALWEALGVTDLEEATRRIVEIMKNCGLKTNLSDLGVTTDSLDTLVEHTRWDRVAALPTSLGHDDLMRLLRGLM</sequence>
<feature type="domain" description="Alcohol dehydrogenase iron-type/glycerol dehydrogenase GldA" evidence="4">
    <location>
        <begin position="8"/>
        <end position="155"/>
    </location>
</feature>
<dbReference type="SUPFAM" id="SSF56796">
    <property type="entry name" value="Dehydroquinate synthase-like"/>
    <property type="match status" value="1"/>
</dbReference>
<feature type="domain" description="Fe-containing alcohol dehydrogenase-like C-terminal" evidence="5">
    <location>
        <begin position="167"/>
        <end position="348"/>
    </location>
</feature>
<organism evidence="6">
    <name type="scientific">hydrothermal vent metagenome</name>
    <dbReference type="NCBI Taxonomy" id="652676"/>
    <lineage>
        <taxon>unclassified sequences</taxon>
        <taxon>metagenomes</taxon>
        <taxon>ecological metagenomes</taxon>
    </lineage>
</organism>
<dbReference type="Pfam" id="PF00465">
    <property type="entry name" value="Fe-ADH"/>
    <property type="match status" value="1"/>
</dbReference>
<accession>A0A160VA40</accession>
<proteinExistence type="inferred from homology"/>
<dbReference type="Pfam" id="PF25137">
    <property type="entry name" value="ADH_Fe_C"/>
    <property type="match status" value="1"/>
</dbReference>
<dbReference type="EC" id="1.1.1.1" evidence="6"/>